<keyword evidence="1" id="KW-0472">Membrane</keyword>
<name>A0AAE3L4E6_9GAMM</name>
<reference evidence="2" key="1">
    <citation type="submission" date="2022-08" db="EMBL/GenBank/DDBJ databases">
        <title>Genomic Encyclopedia of Type Strains, Phase III (KMG-III): the genomes of soil and plant-associated and newly described type strains.</title>
        <authorList>
            <person name="Whitman W."/>
        </authorList>
    </citation>
    <scope>NUCLEOTIDE SEQUENCE</scope>
    <source>
        <strain evidence="2">HMT 1</strain>
    </source>
</reference>
<feature type="transmembrane region" description="Helical" evidence="1">
    <location>
        <begin position="38"/>
        <end position="61"/>
    </location>
</feature>
<dbReference type="EMBL" id="JANUCT010000011">
    <property type="protein sequence ID" value="MCS3903728.1"/>
    <property type="molecule type" value="Genomic_DNA"/>
</dbReference>
<evidence type="ECO:0000256" key="1">
    <source>
        <dbReference type="SAM" id="Phobius"/>
    </source>
</evidence>
<sequence>MSNRRRNERLVRALALAGIGLLVGVAAGLGIGVLMKDLLMGAGIGLALGAGIGGVPAALLYGGDIDL</sequence>
<evidence type="ECO:0000313" key="2">
    <source>
        <dbReference type="EMBL" id="MCS3903728.1"/>
    </source>
</evidence>
<gene>
    <name evidence="2" type="ORF">J2T55_001759</name>
</gene>
<keyword evidence="3" id="KW-1185">Reference proteome</keyword>
<keyword evidence="1" id="KW-1133">Transmembrane helix</keyword>
<keyword evidence="1" id="KW-0812">Transmembrane</keyword>
<protein>
    <submittedName>
        <fullName evidence="2">Membrane protein</fullName>
    </submittedName>
</protein>
<dbReference type="RefSeq" id="WP_259055690.1">
    <property type="nucleotide sequence ID" value="NZ_JANUCT010000011.1"/>
</dbReference>
<evidence type="ECO:0000313" key="3">
    <source>
        <dbReference type="Proteomes" id="UP001204445"/>
    </source>
</evidence>
<dbReference type="Proteomes" id="UP001204445">
    <property type="component" value="Unassembled WGS sequence"/>
</dbReference>
<accession>A0AAE3L4E6</accession>
<comment type="caution">
    <text evidence="2">The sequence shown here is derived from an EMBL/GenBank/DDBJ whole genome shotgun (WGS) entry which is preliminary data.</text>
</comment>
<organism evidence="2 3">
    <name type="scientific">Methylohalomonas lacus</name>
    <dbReference type="NCBI Taxonomy" id="398773"/>
    <lineage>
        <taxon>Bacteria</taxon>
        <taxon>Pseudomonadati</taxon>
        <taxon>Pseudomonadota</taxon>
        <taxon>Gammaproteobacteria</taxon>
        <taxon>Methylohalomonadales</taxon>
        <taxon>Methylohalomonadaceae</taxon>
        <taxon>Methylohalomonas</taxon>
    </lineage>
</organism>
<dbReference type="AlphaFoldDB" id="A0AAE3L4E6"/>
<proteinExistence type="predicted"/>